<dbReference type="Gene3D" id="2.40.160.50">
    <property type="entry name" value="membrane protein fhac: a member of the omp85/tpsb transporter family"/>
    <property type="match status" value="1"/>
</dbReference>
<feature type="domain" description="Haemolysin activator HlyB C-terminal" evidence="5">
    <location>
        <begin position="221"/>
        <end position="534"/>
    </location>
</feature>
<dbReference type="Pfam" id="PF03865">
    <property type="entry name" value="ShlB"/>
    <property type="match status" value="1"/>
</dbReference>
<dbReference type="InterPro" id="IPR051544">
    <property type="entry name" value="TPS_OM_transporter"/>
</dbReference>
<feature type="signal peptide" evidence="4">
    <location>
        <begin position="1"/>
        <end position="28"/>
    </location>
</feature>
<keyword evidence="4" id="KW-0732">Signal</keyword>
<dbReference type="InterPro" id="IPR005565">
    <property type="entry name" value="Hemolysn_activator_HlyB_C"/>
</dbReference>
<keyword evidence="1" id="KW-1134">Transmembrane beta strand</keyword>
<dbReference type="EMBL" id="JANEWF010000007">
    <property type="protein sequence ID" value="MDA8483378.1"/>
    <property type="molecule type" value="Genomic_DNA"/>
</dbReference>
<feature type="chain" id="PRO_5045564179" evidence="4">
    <location>
        <begin position="29"/>
        <end position="579"/>
    </location>
</feature>
<dbReference type="Pfam" id="PF08479">
    <property type="entry name" value="POTRA_2"/>
    <property type="match status" value="1"/>
</dbReference>
<name>A0ABT4Y3F0_METRE</name>
<reference evidence="7 8" key="1">
    <citation type="submission" date="2022-07" db="EMBL/GenBank/DDBJ databases">
        <title>Genome Analysis of Selected Gammaproteobacteria from Nigerian Food snails.</title>
        <authorList>
            <person name="Okafor A.C."/>
        </authorList>
    </citation>
    <scope>NUCLEOTIDE SEQUENCE [LARGE SCALE GENOMIC DNA]</scope>
    <source>
        <strain evidence="7 8">Awg 2</strain>
    </source>
</reference>
<feature type="domain" description="Polypeptide-transport-associated ShlB-type" evidence="6">
    <location>
        <begin position="83"/>
        <end position="158"/>
    </location>
</feature>
<evidence type="ECO:0000256" key="2">
    <source>
        <dbReference type="ARBA" id="ARBA00022692"/>
    </source>
</evidence>
<evidence type="ECO:0000313" key="7">
    <source>
        <dbReference type="EMBL" id="MDA8483378.1"/>
    </source>
</evidence>
<dbReference type="PANTHER" id="PTHR34597">
    <property type="entry name" value="SLR1661 PROTEIN"/>
    <property type="match status" value="1"/>
</dbReference>
<dbReference type="Gene3D" id="3.10.20.310">
    <property type="entry name" value="membrane protein fhac"/>
    <property type="match status" value="1"/>
</dbReference>
<dbReference type="InterPro" id="IPR013686">
    <property type="entry name" value="Polypept-transport_assoc_ShlB"/>
</dbReference>
<keyword evidence="1" id="KW-0472">Membrane</keyword>
<dbReference type="RefSeq" id="WP_190833755.1">
    <property type="nucleotide sequence ID" value="NZ_JANEWF010000007.1"/>
</dbReference>
<protein>
    <submittedName>
        <fullName evidence="7">ShlB/FhaC/HecB family hemolysin secretion/activation protein</fullName>
    </submittedName>
</protein>
<evidence type="ECO:0000256" key="4">
    <source>
        <dbReference type="SAM" id="SignalP"/>
    </source>
</evidence>
<keyword evidence="3" id="KW-0998">Cell outer membrane</keyword>
<evidence type="ECO:0000313" key="8">
    <source>
        <dbReference type="Proteomes" id="UP001211689"/>
    </source>
</evidence>
<accession>A0ABT4Y3F0</accession>
<dbReference type="PANTHER" id="PTHR34597:SF6">
    <property type="entry name" value="BLR6126 PROTEIN"/>
    <property type="match status" value="1"/>
</dbReference>
<evidence type="ECO:0000259" key="6">
    <source>
        <dbReference type="Pfam" id="PF08479"/>
    </source>
</evidence>
<comment type="caution">
    <text evidence="7">The sequence shown here is derived from an EMBL/GenBank/DDBJ whole genome shotgun (WGS) entry which is preliminary data.</text>
</comment>
<evidence type="ECO:0000256" key="3">
    <source>
        <dbReference type="ARBA" id="ARBA00023237"/>
    </source>
</evidence>
<keyword evidence="8" id="KW-1185">Reference proteome</keyword>
<dbReference type="Proteomes" id="UP001211689">
    <property type="component" value="Unassembled WGS sequence"/>
</dbReference>
<keyword evidence="2" id="KW-0812">Transmembrane</keyword>
<evidence type="ECO:0000256" key="1">
    <source>
        <dbReference type="ARBA" id="ARBA00022452"/>
    </source>
</evidence>
<proteinExistence type="predicted"/>
<organism evidence="7 8">
    <name type="scientific">Metapseudomonas resinovorans</name>
    <name type="common">Pseudomonas resinovorans</name>
    <dbReference type="NCBI Taxonomy" id="53412"/>
    <lineage>
        <taxon>Bacteria</taxon>
        <taxon>Pseudomonadati</taxon>
        <taxon>Pseudomonadota</taxon>
        <taxon>Gammaproteobacteria</taxon>
        <taxon>Pseudomonadales</taxon>
        <taxon>Pseudomonadaceae</taxon>
        <taxon>Metapseudomonas</taxon>
    </lineage>
</organism>
<evidence type="ECO:0000259" key="5">
    <source>
        <dbReference type="Pfam" id="PF03865"/>
    </source>
</evidence>
<sequence length="579" mass="63604">MKPLPSNLKRLAVAICSCLIVIAGPVNAGPRAQLDPGRVEVPSPDGVRASPPGVTGPLQLPETVVTDEQAAPREMQAGDGMRFQVRKVLIKGVSSYPQGTFDSLAKRLEGNRVTLGEVNVVADQITQRYRKAGFLLARAFVPEQRLEGGQLVIQVFEGKVNDVRIEGTSNKAMERYAANIREEVPPKSATIERNLLLMNDLSGNESHGTLSASPVTAGTDLTVENRIRKYEGFFGFDNRDSRYFGPWQAYGGVGVNDLTGNGDHLGVRAGKSIEGNKMTFFEGQYELPVGSKGDVVSFLAQHNDGFPDTYSFLDANSSGDTLAVRITRPWIRQRDETFKTSAAFTWFNGRSEYLHQPDLPPSSDDRIRALRLGASYDFFDAYGGKNLVKAELSKGLKILGASDEDRLNPSREGGRTDFTKLQLDAQRIQDLSGVMDGLNLYLAATAQTSFGQALLSPEQFGVGGSEFGRGYDPSEITGDNGFAMKAELQYNHLHNVNDYQVPTQYYAFWDMGKVWNNKPRWISSESLSSAGVGAHFQVAKDLYMSPEVAFPLTRSVSAEEIDGDNGKAPRFYFNFLKLF</sequence>
<gene>
    <name evidence="7" type="ORF">NNO07_09885</name>
</gene>